<feature type="signal peptide" evidence="7">
    <location>
        <begin position="1"/>
        <end position="24"/>
    </location>
</feature>
<dbReference type="Proteomes" id="UP000221020">
    <property type="component" value="Unassembled WGS sequence"/>
</dbReference>
<evidence type="ECO:0000313" key="10">
    <source>
        <dbReference type="Proteomes" id="UP000221020"/>
    </source>
</evidence>
<dbReference type="Gene3D" id="3.40.50.1980">
    <property type="entry name" value="Nitrogenase molybdenum iron protein domain"/>
    <property type="match status" value="2"/>
</dbReference>
<name>A0AA91ZTQ3_9BACI</name>
<dbReference type="InterPro" id="IPR002491">
    <property type="entry name" value="ABC_transptr_periplasmic_BD"/>
</dbReference>
<dbReference type="GO" id="GO:0030288">
    <property type="term" value="C:outer membrane-bounded periplasmic space"/>
    <property type="evidence" value="ECO:0007669"/>
    <property type="project" value="TreeGrafter"/>
</dbReference>
<evidence type="ECO:0000313" key="9">
    <source>
        <dbReference type="EMBL" id="PED83005.1"/>
    </source>
</evidence>
<dbReference type="PANTHER" id="PTHR30532:SF1">
    <property type="entry name" value="IRON(3+)-HYDROXAMATE-BINDING PROTEIN FHUD"/>
    <property type="match status" value="1"/>
</dbReference>
<evidence type="ECO:0000256" key="7">
    <source>
        <dbReference type="SAM" id="SignalP"/>
    </source>
</evidence>
<gene>
    <name evidence="9" type="ORF">CON65_09095</name>
</gene>
<organism evidence="9 10">
    <name type="scientific">Bacillus pseudomycoides</name>
    <dbReference type="NCBI Taxonomy" id="64104"/>
    <lineage>
        <taxon>Bacteria</taxon>
        <taxon>Bacillati</taxon>
        <taxon>Bacillota</taxon>
        <taxon>Bacilli</taxon>
        <taxon>Bacillales</taxon>
        <taxon>Bacillaceae</taxon>
        <taxon>Bacillus</taxon>
        <taxon>Bacillus cereus group</taxon>
    </lineage>
</organism>
<evidence type="ECO:0000256" key="4">
    <source>
        <dbReference type="ARBA" id="ARBA00022729"/>
    </source>
</evidence>
<keyword evidence="5" id="KW-0564">Palmitate</keyword>
<keyword evidence="4 7" id="KW-0732">Signal</keyword>
<sequence length="325" mass="35691">MGDYIMKRQKIGIAALAFSLAVGALSGCGAESKETVKKEDKAEATKQTGVVKIKNAWGETELKETPKRVVALDFSFTDTLTALGVTPVATAGIGKTKVPEYLQDKVKQTTDVGERKAPNLEVIQSATPDLIIASKDRHNMVKKELQDIAPTIALDDNSYQEVLENVDTIAKAVGKEDKAKEIKKELTDKIAKTKEQIKGEPTAVVIGAFDGEFSVWIKDSFIGTLMTDIGVKYAFEGKKEQTEGKAEIAKITMERLNEINPDYIFLYGEKVEKFKENPLYNNLKAVKEKHVIDVDRNLWARGRGPIAASKILDEAIPAFTGQSAK</sequence>
<comment type="subcellular location">
    <subcellularLocation>
        <location evidence="1">Cell membrane</location>
        <topology evidence="1">Lipid-anchor</topology>
    </subcellularLocation>
</comment>
<dbReference type="PROSITE" id="PS50983">
    <property type="entry name" value="FE_B12_PBP"/>
    <property type="match status" value="1"/>
</dbReference>
<evidence type="ECO:0000259" key="8">
    <source>
        <dbReference type="PROSITE" id="PS50983"/>
    </source>
</evidence>
<accession>A0AA91ZTQ3</accession>
<dbReference type="GO" id="GO:0005886">
    <property type="term" value="C:plasma membrane"/>
    <property type="evidence" value="ECO:0007669"/>
    <property type="project" value="UniProtKB-SubCell"/>
</dbReference>
<evidence type="ECO:0000256" key="5">
    <source>
        <dbReference type="ARBA" id="ARBA00023139"/>
    </source>
</evidence>
<evidence type="ECO:0000256" key="1">
    <source>
        <dbReference type="ARBA" id="ARBA00004193"/>
    </source>
</evidence>
<dbReference type="AlphaFoldDB" id="A0AA91ZTQ3"/>
<keyword evidence="3" id="KW-0813">Transport</keyword>
<dbReference type="PANTHER" id="PTHR30532">
    <property type="entry name" value="IRON III DICITRATE-BINDING PERIPLASMIC PROTEIN"/>
    <property type="match status" value="1"/>
</dbReference>
<dbReference type="EMBL" id="NVOR01000022">
    <property type="protein sequence ID" value="PED83005.1"/>
    <property type="molecule type" value="Genomic_DNA"/>
</dbReference>
<dbReference type="SUPFAM" id="SSF53807">
    <property type="entry name" value="Helical backbone' metal receptor"/>
    <property type="match status" value="1"/>
</dbReference>
<dbReference type="CDD" id="cd01146">
    <property type="entry name" value="FhuD"/>
    <property type="match status" value="1"/>
</dbReference>
<comment type="caution">
    <text evidence="9">The sequence shown here is derived from an EMBL/GenBank/DDBJ whole genome shotgun (WGS) entry which is preliminary data.</text>
</comment>
<feature type="domain" description="Fe/B12 periplasmic-binding" evidence="8">
    <location>
        <begin position="68"/>
        <end position="323"/>
    </location>
</feature>
<evidence type="ECO:0000256" key="2">
    <source>
        <dbReference type="ARBA" id="ARBA00008814"/>
    </source>
</evidence>
<comment type="similarity">
    <text evidence="2">Belongs to the bacterial solute-binding protein 8 family.</text>
</comment>
<proteinExistence type="inferred from homology"/>
<dbReference type="Pfam" id="PF01497">
    <property type="entry name" value="Peripla_BP_2"/>
    <property type="match status" value="1"/>
</dbReference>
<evidence type="ECO:0000256" key="3">
    <source>
        <dbReference type="ARBA" id="ARBA00022448"/>
    </source>
</evidence>
<evidence type="ECO:0000256" key="6">
    <source>
        <dbReference type="ARBA" id="ARBA00023288"/>
    </source>
</evidence>
<feature type="chain" id="PRO_5041730487" evidence="7">
    <location>
        <begin position="25"/>
        <end position="325"/>
    </location>
</feature>
<dbReference type="InterPro" id="IPR051313">
    <property type="entry name" value="Bact_iron-sidero_bind"/>
</dbReference>
<dbReference type="GO" id="GO:1901678">
    <property type="term" value="P:iron coordination entity transport"/>
    <property type="evidence" value="ECO:0007669"/>
    <property type="project" value="UniProtKB-ARBA"/>
</dbReference>
<reference evidence="9 10" key="1">
    <citation type="submission" date="2017-09" db="EMBL/GenBank/DDBJ databases">
        <title>Large-scale bioinformatics analysis of Bacillus genomes uncovers conserved roles of natural products in bacterial physiology.</title>
        <authorList>
            <consortium name="Agbiome Team Llc"/>
            <person name="Bleich R.M."/>
            <person name="Grubbs K.J."/>
            <person name="Santa Maria K.C."/>
            <person name="Allen S.E."/>
            <person name="Farag S."/>
            <person name="Shank E.A."/>
            <person name="Bowers A."/>
        </authorList>
    </citation>
    <scope>NUCLEOTIDE SEQUENCE [LARGE SCALE GENOMIC DNA]</scope>
    <source>
        <strain evidence="9 10">AFS092012</strain>
    </source>
</reference>
<keyword evidence="6" id="KW-0449">Lipoprotein</keyword>
<protein>
    <submittedName>
        <fullName evidence="9">Iron siderophore-binding protein</fullName>
    </submittedName>
</protein>
<dbReference type="PROSITE" id="PS51257">
    <property type="entry name" value="PROKAR_LIPOPROTEIN"/>
    <property type="match status" value="1"/>
</dbReference>